<keyword evidence="11" id="KW-1185">Reference proteome</keyword>
<dbReference type="GO" id="GO:0016020">
    <property type="term" value="C:membrane"/>
    <property type="evidence" value="ECO:0007669"/>
    <property type="project" value="UniProtKB-SubCell"/>
</dbReference>
<evidence type="ECO:0000256" key="7">
    <source>
        <dbReference type="ARBA" id="ARBA00023288"/>
    </source>
</evidence>
<name>A0A4U1D215_9BACI</name>
<dbReference type="InterPro" id="IPR057336">
    <property type="entry name" value="GerAC_N"/>
</dbReference>
<dbReference type="Pfam" id="PF05504">
    <property type="entry name" value="Spore_GerAC"/>
    <property type="match status" value="1"/>
</dbReference>
<keyword evidence="5" id="KW-0472">Membrane</keyword>
<evidence type="ECO:0000259" key="9">
    <source>
        <dbReference type="Pfam" id="PF25198"/>
    </source>
</evidence>
<comment type="subcellular location">
    <subcellularLocation>
        <location evidence="1">Membrane</location>
        <topology evidence="1">Lipid-anchor</topology>
    </subcellularLocation>
</comment>
<dbReference type="InterPro" id="IPR038501">
    <property type="entry name" value="Spore_GerAC_C_sf"/>
</dbReference>
<reference evidence="10 11" key="1">
    <citation type="journal article" date="2011" name="J. Microbiol.">
        <title>Bacillus kyonggiensis sp. nov., isolated from soil of a lettuce field.</title>
        <authorList>
            <person name="Dong K."/>
            <person name="Lee S."/>
        </authorList>
    </citation>
    <scope>NUCLEOTIDE SEQUENCE [LARGE SCALE GENOMIC DNA]</scope>
    <source>
        <strain evidence="10 11">NB22</strain>
    </source>
</reference>
<evidence type="ECO:0000256" key="3">
    <source>
        <dbReference type="ARBA" id="ARBA00022544"/>
    </source>
</evidence>
<evidence type="ECO:0000256" key="2">
    <source>
        <dbReference type="ARBA" id="ARBA00007886"/>
    </source>
</evidence>
<dbReference type="InterPro" id="IPR008844">
    <property type="entry name" value="Spore_GerAC-like"/>
</dbReference>
<dbReference type="Gene3D" id="6.20.190.10">
    <property type="entry name" value="Nutrient germinant receptor protein C, domain 1"/>
    <property type="match status" value="1"/>
</dbReference>
<dbReference type="InterPro" id="IPR046953">
    <property type="entry name" value="Spore_GerAC-like_C"/>
</dbReference>
<protein>
    <submittedName>
        <fullName evidence="10">Ger(X)C family spore germination protein</fullName>
    </submittedName>
</protein>
<evidence type="ECO:0000256" key="6">
    <source>
        <dbReference type="ARBA" id="ARBA00023139"/>
    </source>
</evidence>
<evidence type="ECO:0000256" key="1">
    <source>
        <dbReference type="ARBA" id="ARBA00004635"/>
    </source>
</evidence>
<feature type="domain" description="Spore germination protein N-terminal" evidence="9">
    <location>
        <begin position="58"/>
        <end position="232"/>
    </location>
</feature>
<dbReference type="Proteomes" id="UP000307756">
    <property type="component" value="Unassembled WGS sequence"/>
</dbReference>
<gene>
    <name evidence="10" type="ORF">FA727_15230</name>
</gene>
<keyword evidence="3" id="KW-0309">Germination</keyword>
<comment type="similarity">
    <text evidence="2">Belongs to the GerABKC lipoprotein family.</text>
</comment>
<evidence type="ECO:0000313" key="11">
    <source>
        <dbReference type="Proteomes" id="UP000307756"/>
    </source>
</evidence>
<feature type="domain" description="Spore germination GerAC-like C-terminal" evidence="8">
    <location>
        <begin position="259"/>
        <end position="428"/>
    </location>
</feature>
<evidence type="ECO:0000256" key="5">
    <source>
        <dbReference type="ARBA" id="ARBA00023136"/>
    </source>
</evidence>
<proteinExistence type="inferred from homology"/>
<keyword evidence="7" id="KW-0449">Lipoprotein</keyword>
<evidence type="ECO:0000313" key="10">
    <source>
        <dbReference type="EMBL" id="TKC16302.1"/>
    </source>
</evidence>
<dbReference type="EMBL" id="SWBM01000003">
    <property type="protein sequence ID" value="TKC16302.1"/>
    <property type="molecule type" value="Genomic_DNA"/>
</dbReference>
<evidence type="ECO:0000259" key="8">
    <source>
        <dbReference type="Pfam" id="PF05504"/>
    </source>
</evidence>
<dbReference type="Gene3D" id="3.30.300.210">
    <property type="entry name" value="Nutrient germinant receptor protein C, domain 3"/>
    <property type="match status" value="1"/>
</dbReference>
<dbReference type="PANTHER" id="PTHR35789">
    <property type="entry name" value="SPORE GERMINATION PROTEIN B3"/>
    <property type="match status" value="1"/>
</dbReference>
<comment type="caution">
    <text evidence="10">The sequence shown here is derived from an EMBL/GenBank/DDBJ whole genome shotgun (WGS) entry which is preliminary data.</text>
</comment>
<sequence>MSDLGESKATILFIPRIPNEKEREKHPFSTTSKGGRQVKKRLLFLLCAASVILTGCWDSIELNDIAIVTGMAIDPGKEKKYRLTVGYVNPAQYSKQNPAHGAPVSIMTLEGNSLPEISAKMNVGVSRRLIFSHTRALYINEKVAKEDGVSHFLDSLERSPQFRNDFNILITKNNSASDFAMINDPVERVPSLKVQKSIKSLLKSWGGDPRVRLTDFIDAIIAEGRSPVASTVVIDGDPEKGQNAESNMEVKAPARIMLDGLAVFKKDKLIGYLSLDDTRNYLWTQKLESTMISIPCEEDGDKNNPLYFDIVITNNKSEMKTYYKGNQPQLELNIFSEASINSMQCQKDLSSKEIYTELEKRSDKQIKNMITETIKKVQNDFGVDIFGFGEALNRQHYKKAKKVLGHWNEEFSRADVDVNVKIALRRSGTRNKSFISELPKKDVED</sequence>
<keyword evidence="6" id="KW-0564">Palmitate</keyword>
<dbReference type="NCBIfam" id="TIGR02887">
    <property type="entry name" value="spore_ger_x_C"/>
    <property type="match status" value="1"/>
</dbReference>
<dbReference type="GO" id="GO:0009847">
    <property type="term" value="P:spore germination"/>
    <property type="evidence" value="ECO:0007669"/>
    <property type="project" value="InterPro"/>
</dbReference>
<dbReference type="Pfam" id="PF25198">
    <property type="entry name" value="Spore_GerAC_N"/>
    <property type="match status" value="1"/>
</dbReference>
<organism evidence="10 11">
    <name type="scientific">Robertmurraya kyonggiensis</name>
    <dbReference type="NCBI Taxonomy" id="1037680"/>
    <lineage>
        <taxon>Bacteria</taxon>
        <taxon>Bacillati</taxon>
        <taxon>Bacillota</taxon>
        <taxon>Bacilli</taxon>
        <taxon>Bacillales</taxon>
        <taxon>Bacillaceae</taxon>
        <taxon>Robertmurraya</taxon>
    </lineage>
</organism>
<dbReference type="AlphaFoldDB" id="A0A4U1D215"/>
<accession>A0A4U1D215</accession>
<evidence type="ECO:0000256" key="4">
    <source>
        <dbReference type="ARBA" id="ARBA00022729"/>
    </source>
</evidence>
<keyword evidence="4" id="KW-0732">Signal</keyword>
<dbReference type="PANTHER" id="PTHR35789:SF1">
    <property type="entry name" value="SPORE GERMINATION PROTEIN B3"/>
    <property type="match status" value="1"/>
</dbReference>